<dbReference type="Proteomes" id="UP000064967">
    <property type="component" value="Chromosome"/>
</dbReference>
<dbReference type="RefSeq" id="WP_146652515.1">
    <property type="nucleotide sequence ID" value="NZ_CP012333.1"/>
</dbReference>
<dbReference type="InterPro" id="IPR013249">
    <property type="entry name" value="RNA_pol_sigma70_r4_t2"/>
</dbReference>
<name>A0A0K1Q7M8_9BACT</name>
<dbReference type="InterPro" id="IPR014284">
    <property type="entry name" value="RNA_pol_sigma-70_dom"/>
</dbReference>
<dbReference type="GO" id="GO:0003677">
    <property type="term" value="F:DNA binding"/>
    <property type="evidence" value="ECO:0007669"/>
    <property type="project" value="UniProtKB-KW"/>
</dbReference>
<keyword evidence="10" id="KW-1185">Reference proteome</keyword>
<dbReference type="SUPFAM" id="SSF88659">
    <property type="entry name" value="Sigma3 and sigma4 domains of RNA polymerase sigma factors"/>
    <property type="match status" value="1"/>
</dbReference>
<protein>
    <submittedName>
        <fullName evidence="9">RNA polymerase sigma-54 factor RpoN</fullName>
    </submittedName>
</protein>
<dbReference type="GO" id="GO:0016987">
    <property type="term" value="F:sigma factor activity"/>
    <property type="evidence" value="ECO:0007669"/>
    <property type="project" value="UniProtKB-KW"/>
</dbReference>
<feature type="domain" description="RNA polymerase sigma-70 region 2" evidence="7">
    <location>
        <begin position="21"/>
        <end position="88"/>
    </location>
</feature>
<evidence type="ECO:0000313" key="9">
    <source>
        <dbReference type="EMBL" id="AKV01415.1"/>
    </source>
</evidence>
<keyword evidence="5" id="KW-0238">DNA-binding</keyword>
<dbReference type="OrthoDB" id="5511424at2"/>
<comment type="subunit">
    <text evidence="2">Interacts transiently with the RNA polymerase catalytic core formed by RpoA, RpoB, RpoC and RpoZ (2 alpha, 1 beta, 1 beta' and 1 omega subunit) to form the RNA polymerase holoenzyme that can initiate transcription.</text>
</comment>
<evidence type="ECO:0000256" key="1">
    <source>
        <dbReference type="ARBA" id="ARBA00010641"/>
    </source>
</evidence>
<evidence type="ECO:0000256" key="2">
    <source>
        <dbReference type="ARBA" id="ARBA00011344"/>
    </source>
</evidence>
<dbReference type="AlphaFoldDB" id="A0A0K1Q7M8"/>
<dbReference type="EMBL" id="CP012333">
    <property type="protein sequence ID" value="AKV01415.1"/>
    <property type="molecule type" value="Genomic_DNA"/>
</dbReference>
<dbReference type="SUPFAM" id="SSF88946">
    <property type="entry name" value="Sigma2 domain of RNA polymerase sigma factors"/>
    <property type="match status" value="1"/>
</dbReference>
<feature type="domain" description="RNA polymerase sigma factor 70 region 4 type 2" evidence="8">
    <location>
        <begin position="127"/>
        <end position="171"/>
    </location>
</feature>
<evidence type="ECO:0000256" key="3">
    <source>
        <dbReference type="ARBA" id="ARBA00023015"/>
    </source>
</evidence>
<comment type="similarity">
    <text evidence="1">Belongs to the sigma-70 factor family. ECF subfamily.</text>
</comment>
<dbReference type="InterPro" id="IPR013324">
    <property type="entry name" value="RNA_pol_sigma_r3/r4-like"/>
</dbReference>
<dbReference type="InterPro" id="IPR036388">
    <property type="entry name" value="WH-like_DNA-bd_sf"/>
</dbReference>
<dbReference type="Gene3D" id="3.10.450.50">
    <property type="match status" value="1"/>
</dbReference>
<dbReference type="InterPro" id="IPR032710">
    <property type="entry name" value="NTF2-like_dom_sf"/>
</dbReference>
<evidence type="ECO:0000259" key="7">
    <source>
        <dbReference type="Pfam" id="PF04542"/>
    </source>
</evidence>
<dbReference type="STRING" id="1391654.AKJ09_08078"/>
<dbReference type="Gene3D" id="1.10.10.10">
    <property type="entry name" value="Winged helix-like DNA-binding domain superfamily/Winged helix DNA-binding domain"/>
    <property type="match status" value="1"/>
</dbReference>
<dbReference type="Pfam" id="PF04542">
    <property type="entry name" value="Sigma70_r2"/>
    <property type="match status" value="1"/>
</dbReference>
<evidence type="ECO:0000313" key="10">
    <source>
        <dbReference type="Proteomes" id="UP000064967"/>
    </source>
</evidence>
<keyword evidence="6" id="KW-0804">Transcription</keyword>
<keyword evidence="4" id="KW-0731">Sigma factor</keyword>
<dbReference type="PANTHER" id="PTHR43133:SF8">
    <property type="entry name" value="RNA POLYMERASE SIGMA FACTOR HI_1459-RELATED"/>
    <property type="match status" value="1"/>
</dbReference>
<dbReference type="PANTHER" id="PTHR43133">
    <property type="entry name" value="RNA POLYMERASE ECF-TYPE SIGMA FACTO"/>
    <property type="match status" value="1"/>
</dbReference>
<evidence type="ECO:0000256" key="6">
    <source>
        <dbReference type="ARBA" id="ARBA00023163"/>
    </source>
</evidence>
<dbReference type="PATRIC" id="fig|1391654.3.peg.8190"/>
<organism evidence="9 10">
    <name type="scientific">Labilithrix luteola</name>
    <dbReference type="NCBI Taxonomy" id="1391654"/>
    <lineage>
        <taxon>Bacteria</taxon>
        <taxon>Pseudomonadati</taxon>
        <taxon>Myxococcota</taxon>
        <taxon>Polyangia</taxon>
        <taxon>Polyangiales</taxon>
        <taxon>Labilitrichaceae</taxon>
        <taxon>Labilithrix</taxon>
    </lineage>
</organism>
<dbReference type="NCBIfam" id="TIGR02937">
    <property type="entry name" value="sigma70-ECF"/>
    <property type="match status" value="1"/>
</dbReference>
<dbReference type="SUPFAM" id="SSF54427">
    <property type="entry name" value="NTF2-like"/>
    <property type="match status" value="1"/>
</dbReference>
<accession>A0A0K1Q7M8</accession>
<dbReference type="Pfam" id="PF08281">
    <property type="entry name" value="Sigma70_r4_2"/>
    <property type="match status" value="1"/>
</dbReference>
<dbReference type="InterPro" id="IPR007627">
    <property type="entry name" value="RNA_pol_sigma70_r2"/>
</dbReference>
<evidence type="ECO:0000256" key="4">
    <source>
        <dbReference type="ARBA" id="ARBA00023082"/>
    </source>
</evidence>
<dbReference type="CDD" id="cd06171">
    <property type="entry name" value="Sigma70_r4"/>
    <property type="match status" value="1"/>
</dbReference>
<evidence type="ECO:0000256" key="5">
    <source>
        <dbReference type="ARBA" id="ARBA00023125"/>
    </source>
</evidence>
<dbReference type="GO" id="GO:0006352">
    <property type="term" value="P:DNA-templated transcription initiation"/>
    <property type="evidence" value="ECO:0007669"/>
    <property type="project" value="InterPro"/>
</dbReference>
<dbReference type="InterPro" id="IPR013325">
    <property type="entry name" value="RNA_pol_sigma_r2"/>
</dbReference>
<keyword evidence="3" id="KW-0805">Transcription regulation</keyword>
<dbReference type="InterPro" id="IPR039425">
    <property type="entry name" value="RNA_pol_sigma-70-like"/>
</dbReference>
<dbReference type="Gene3D" id="1.10.1740.10">
    <property type="match status" value="1"/>
</dbReference>
<reference evidence="9 10" key="1">
    <citation type="submission" date="2015-08" db="EMBL/GenBank/DDBJ databases">
        <authorList>
            <person name="Babu N.S."/>
            <person name="Beckwith C.J."/>
            <person name="Beseler K.G."/>
            <person name="Brison A."/>
            <person name="Carone J.V."/>
            <person name="Caskin T.P."/>
            <person name="Diamond M."/>
            <person name="Durham M.E."/>
            <person name="Foxe J.M."/>
            <person name="Go M."/>
            <person name="Henderson B.A."/>
            <person name="Jones I.B."/>
            <person name="McGettigan J.A."/>
            <person name="Micheletti S.J."/>
            <person name="Nasrallah M.E."/>
            <person name="Ortiz D."/>
            <person name="Piller C.R."/>
            <person name="Privatt S.R."/>
            <person name="Schneider S.L."/>
            <person name="Sharp S."/>
            <person name="Smith T.C."/>
            <person name="Stanton J.D."/>
            <person name="Ullery H.E."/>
            <person name="Wilson R.J."/>
            <person name="Serrano M.G."/>
            <person name="Buck G."/>
            <person name="Lee V."/>
            <person name="Wang Y."/>
            <person name="Carvalho R."/>
            <person name="Voegtly L."/>
            <person name="Shi R."/>
            <person name="Duckworth R."/>
            <person name="Johnson A."/>
            <person name="Loviza R."/>
            <person name="Walstead R."/>
            <person name="Shah Z."/>
            <person name="Kiflezghi M."/>
            <person name="Wade K."/>
            <person name="Ball S.L."/>
            <person name="Bradley K.W."/>
            <person name="Asai D.J."/>
            <person name="Bowman C.A."/>
            <person name="Russell D.A."/>
            <person name="Pope W.H."/>
            <person name="Jacobs-Sera D."/>
            <person name="Hendrix R.W."/>
            <person name="Hatfull G.F."/>
        </authorList>
    </citation>
    <scope>NUCLEOTIDE SEQUENCE [LARGE SCALE GENOMIC DNA]</scope>
    <source>
        <strain evidence="9 10">DSM 27648</strain>
    </source>
</reference>
<dbReference type="KEGG" id="llu:AKJ09_08078"/>
<gene>
    <name evidence="9" type="ORF">AKJ09_08078</name>
</gene>
<evidence type="ECO:0000259" key="8">
    <source>
        <dbReference type="Pfam" id="PF08281"/>
    </source>
</evidence>
<proteinExistence type="inferred from homology"/>
<sequence>MTDIHALAAELSEGRARFLALVENVRPELHRYCARMTGSVADGEDIVQETLARAYYAFPELKTVPPLRPWLFKIAHGRAIDHLRRYERKMGAPLETVLDSATDAALDPEDAVARSEAVQLAVSRFVELPPAQRSAVILKDVLGHSIEEICELLDVSEPAVKAALHRGRTRLKALTSAAEQLEPARATSLDVARYARLFNERDWDGVRAMLAEDVRLDLVGRSRRTGRRDVGGYVDNYSALHDWHFVPAWLGGREVLAVFRDPADPSPGYFVELAFEEGKVTSIHDFRYVPYIAREAVLVIAR</sequence>